<feature type="chain" id="PRO_5035838462" evidence="1">
    <location>
        <begin position="21"/>
        <end position="71"/>
    </location>
</feature>
<organism evidence="2 3">
    <name type="scientific">Ceratodon purpureus</name>
    <name type="common">Fire moss</name>
    <name type="synonym">Dicranum purpureum</name>
    <dbReference type="NCBI Taxonomy" id="3225"/>
    <lineage>
        <taxon>Eukaryota</taxon>
        <taxon>Viridiplantae</taxon>
        <taxon>Streptophyta</taxon>
        <taxon>Embryophyta</taxon>
        <taxon>Bryophyta</taxon>
        <taxon>Bryophytina</taxon>
        <taxon>Bryopsida</taxon>
        <taxon>Dicranidae</taxon>
        <taxon>Pseudoditrichales</taxon>
        <taxon>Ditrichaceae</taxon>
        <taxon>Ceratodon</taxon>
    </lineage>
</organism>
<keyword evidence="3" id="KW-1185">Reference proteome</keyword>
<dbReference type="AlphaFoldDB" id="A0A8T0H9F3"/>
<protein>
    <submittedName>
        <fullName evidence="2">Uncharacterized protein</fullName>
    </submittedName>
</protein>
<evidence type="ECO:0000256" key="1">
    <source>
        <dbReference type="SAM" id="SignalP"/>
    </source>
</evidence>
<comment type="caution">
    <text evidence="2">The sequence shown here is derived from an EMBL/GenBank/DDBJ whole genome shotgun (WGS) entry which is preliminary data.</text>
</comment>
<sequence length="71" mass="7968">MMFWTLSLSMPRIFPAPAIAARVSATPRRLSQLTTLLLRRRTPNRALQAWSPKPSLYLKLNSSPEGVHLGP</sequence>
<dbReference type="Proteomes" id="UP000822688">
    <property type="component" value="Chromosome 7"/>
</dbReference>
<evidence type="ECO:0000313" key="2">
    <source>
        <dbReference type="EMBL" id="KAG0567327.1"/>
    </source>
</evidence>
<keyword evidence="1" id="KW-0732">Signal</keyword>
<proteinExistence type="predicted"/>
<gene>
    <name evidence="2" type="ORF">KC19_7G126600</name>
</gene>
<accession>A0A8T0H9F3</accession>
<reference evidence="2" key="1">
    <citation type="submission" date="2020-06" db="EMBL/GenBank/DDBJ databases">
        <title>WGS assembly of Ceratodon purpureus strain R40.</title>
        <authorList>
            <person name="Carey S.B."/>
            <person name="Jenkins J."/>
            <person name="Shu S."/>
            <person name="Lovell J.T."/>
            <person name="Sreedasyam A."/>
            <person name="Maumus F."/>
            <person name="Tiley G.P."/>
            <person name="Fernandez-Pozo N."/>
            <person name="Barry K."/>
            <person name="Chen C."/>
            <person name="Wang M."/>
            <person name="Lipzen A."/>
            <person name="Daum C."/>
            <person name="Saski C.A."/>
            <person name="Payton A.C."/>
            <person name="Mcbreen J.C."/>
            <person name="Conrad R.E."/>
            <person name="Kollar L.M."/>
            <person name="Olsson S."/>
            <person name="Huttunen S."/>
            <person name="Landis J.B."/>
            <person name="Wickett N.J."/>
            <person name="Johnson M.G."/>
            <person name="Rensing S.A."/>
            <person name="Grimwood J."/>
            <person name="Schmutz J."/>
            <person name="Mcdaniel S.F."/>
        </authorList>
    </citation>
    <scope>NUCLEOTIDE SEQUENCE</scope>
    <source>
        <strain evidence="2">R40</strain>
    </source>
</reference>
<name>A0A8T0H9F3_CERPU</name>
<dbReference type="EMBL" id="CM026428">
    <property type="protein sequence ID" value="KAG0567327.1"/>
    <property type="molecule type" value="Genomic_DNA"/>
</dbReference>
<evidence type="ECO:0000313" key="3">
    <source>
        <dbReference type="Proteomes" id="UP000822688"/>
    </source>
</evidence>
<feature type="signal peptide" evidence="1">
    <location>
        <begin position="1"/>
        <end position="20"/>
    </location>
</feature>